<feature type="compositionally biased region" description="Low complexity" evidence="3">
    <location>
        <begin position="187"/>
        <end position="197"/>
    </location>
</feature>
<dbReference type="GO" id="GO:0003713">
    <property type="term" value="F:transcription coactivator activity"/>
    <property type="evidence" value="ECO:0007669"/>
    <property type="project" value="TreeGrafter"/>
</dbReference>
<dbReference type="PANTHER" id="PTHR21680:SF0">
    <property type="entry name" value="COILED-COIL DOMAIN-CONTAINING PROTEIN 124"/>
    <property type="match status" value="1"/>
</dbReference>
<dbReference type="InterPro" id="IPR054413">
    <property type="entry name" value="LSO1/2"/>
</dbReference>
<sequence>MASNIAAALRQNSREPPSTTTYMLSPTFKPNKCRVLSQSEVDLLPIYQYTLINKDGSNNNGSGHGVSLDANSSLESFADEKIHQRLHQFNTRSKLGAEEAHTCDRIVSLDPISNSKIKVKSMSDNSSGNIKSSKIDNSVVEMLPFFTSASPFPQYPMPLQNSKSFPKGYVFTDTKKPNSNDSKVSEDSVASSSAAAANDKPPPLGLRNFSTRSLPAFLDRIMAIPSELANNNMFKPQKPGASKAKGVPGNKDKTVTAAKEKKAAHKAEVDKQKSLEKEREIAQEWSKGAKRGGKKEEQEAKRAEKLAKKKEAQDLLKDEEKVLSKISGKGGSVGKKIDRVALPTKKSPSSSGVSTPIRGAEKAAAKKQAAHESKIVAQEPVEEFAARNIDDAIELMDSVSLSKGGADNSITQARIGASLGETTTAAAIDRHPERRAKAAYRAYEDRMMMKLKEENPGLRLSQLKQLIFKEWQKAPENPFNQIQVAYNAKQAEIDQVVDNKRQNAKDRLRV</sequence>
<evidence type="ECO:0000259" key="4">
    <source>
        <dbReference type="Pfam" id="PF06244"/>
    </source>
</evidence>
<feature type="domain" description="Coiled-coil" evidence="4">
    <location>
        <begin position="424"/>
        <end position="481"/>
    </location>
</feature>
<gene>
    <name evidence="6" type="ORF">H4219_005487</name>
</gene>
<evidence type="ECO:0000313" key="7">
    <source>
        <dbReference type="Proteomes" id="UP001150538"/>
    </source>
</evidence>
<feature type="compositionally biased region" description="Basic and acidic residues" evidence="3">
    <location>
        <begin position="173"/>
        <end position="186"/>
    </location>
</feature>
<dbReference type="Pfam" id="PF06244">
    <property type="entry name" value="Ccdc124"/>
    <property type="match status" value="1"/>
</dbReference>
<keyword evidence="2" id="KW-0175">Coiled coil</keyword>
<feature type="compositionally biased region" description="Basic and acidic residues" evidence="3">
    <location>
        <begin position="250"/>
        <end position="282"/>
    </location>
</feature>
<dbReference type="Proteomes" id="UP001150538">
    <property type="component" value="Unassembled WGS sequence"/>
</dbReference>
<dbReference type="PANTHER" id="PTHR21680">
    <property type="entry name" value="COILED-COIL DOMAIN-CONTAINING PROTEIN 124"/>
    <property type="match status" value="1"/>
</dbReference>
<evidence type="ECO:0000256" key="3">
    <source>
        <dbReference type="SAM" id="MobiDB-lite"/>
    </source>
</evidence>
<organism evidence="6 7">
    <name type="scientific">Mycoemilia scoparia</name>
    <dbReference type="NCBI Taxonomy" id="417184"/>
    <lineage>
        <taxon>Eukaryota</taxon>
        <taxon>Fungi</taxon>
        <taxon>Fungi incertae sedis</taxon>
        <taxon>Zoopagomycota</taxon>
        <taxon>Kickxellomycotina</taxon>
        <taxon>Kickxellomycetes</taxon>
        <taxon>Kickxellales</taxon>
        <taxon>Kickxellaceae</taxon>
        <taxon>Mycoemilia</taxon>
    </lineage>
</organism>
<accession>A0A9W8DL05</accession>
<proteinExistence type="inferred from homology"/>
<reference evidence="6" key="1">
    <citation type="submission" date="2022-07" db="EMBL/GenBank/DDBJ databases">
        <title>Phylogenomic reconstructions and comparative analyses of Kickxellomycotina fungi.</title>
        <authorList>
            <person name="Reynolds N.K."/>
            <person name="Stajich J.E."/>
            <person name="Barry K."/>
            <person name="Grigoriev I.V."/>
            <person name="Crous P."/>
            <person name="Smith M.E."/>
        </authorList>
    </citation>
    <scope>NUCLEOTIDE SEQUENCE</scope>
    <source>
        <strain evidence="6">NBRC 100468</strain>
    </source>
</reference>
<evidence type="ECO:0000256" key="2">
    <source>
        <dbReference type="ARBA" id="ARBA00023054"/>
    </source>
</evidence>
<dbReference type="OrthoDB" id="76412at2759"/>
<evidence type="ECO:0008006" key="8">
    <source>
        <dbReference type="Google" id="ProtNLM"/>
    </source>
</evidence>
<evidence type="ECO:0000313" key="6">
    <source>
        <dbReference type="EMBL" id="KAJ1912748.1"/>
    </source>
</evidence>
<name>A0A9W8DL05_9FUNG</name>
<comment type="similarity">
    <text evidence="1">Belongs to the CCDC124 family.</text>
</comment>
<feature type="region of interest" description="Disordered" evidence="3">
    <location>
        <begin position="168"/>
        <end position="207"/>
    </location>
</feature>
<dbReference type="GO" id="GO:0006366">
    <property type="term" value="P:transcription by RNA polymerase II"/>
    <property type="evidence" value="ECO:0007669"/>
    <property type="project" value="TreeGrafter"/>
</dbReference>
<keyword evidence="7" id="KW-1185">Reference proteome</keyword>
<feature type="domain" description="LSO1/LSO2" evidence="5">
    <location>
        <begin position="255"/>
        <end position="320"/>
    </location>
</feature>
<evidence type="ECO:0000259" key="5">
    <source>
        <dbReference type="Pfam" id="PF22048"/>
    </source>
</evidence>
<dbReference type="GO" id="GO:0005634">
    <property type="term" value="C:nucleus"/>
    <property type="evidence" value="ECO:0007669"/>
    <property type="project" value="TreeGrafter"/>
</dbReference>
<protein>
    <recommendedName>
        <fullName evidence="8">HMG box domain-containing protein</fullName>
    </recommendedName>
</protein>
<feature type="compositionally biased region" description="Basic and acidic residues" evidence="3">
    <location>
        <begin position="294"/>
        <end position="323"/>
    </location>
</feature>
<feature type="region of interest" description="Disordered" evidence="3">
    <location>
        <begin position="231"/>
        <end position="366"/>
    </location>
</feature>
<comment type="caution">
    <text evidence="6">The sequence shown here is derived from an EMBL/GenBank/DDBJ whole genome shotgun (WGS) entry which is preliminary data.</text>
</comment>
<dbReference type="InterPro" id="IPR010422">
    <property type="entry name" value="Ccdc124/Oxs1"/>
</dbReference>
<dbReference type="Pfam" id="PF22048">
    <property type="entry name" value="LSO1_2-like"/>
    <property type="match status" value="1"/>
</dbReference>
<dbReference type="InterPro" id="IPR054414">
    <property type="entry name" value="Ccdc124/Oxs1_C"/>
</dbReference>
<evidence type="ECO:0000256" key="1">
    <source>
        <dbReference type="ARBA" id="ARBA00008296"/>
    </source>
</evidence>
<dbReference type="EMBL" id="JANBPU010000316">
    <property type="protein sequence ID" value="KAJ1912748.1"/>
    <property type="molecule type" value="Genomic_DNA"/>
</dbReference>
<dbReference type="AlphaFoldDB" id="A0A9W8DL05"/>